<feature type="region of interest" description="Disordered" evidence="1">
    <location>
        <begin position="23"/>
        <end position="48"/>
    </location>
</feature>
<proteinExistence type="predicted"/>
<sequence>MSTDPDAAHRMADYLQHAPAHAFWAEGDPTPTVTRTPAETPEQRRARIQTSRTRRLNEVRARITAYETTHPANEHGVHTGPSVASNNWRHRQANVNREIDAAVQYEKNQKTARRLAGLLAKEHKS</sequence>
<evidence type="ECO:0000313" key="3">
    <source>
        <dbReference type="Proteomes" id="UP000471026"/>
    </source>
</evidence>
<reference evidence="2 3" key="1">
    <citation type="submission" date="2019-11" db="EMBL/GenBank/DDBJ databases">
        <title>Draft genome sequence of Kocuria indica DP-K7, a methyl red degrading Actinobacterium.</title>
        <authorList>
            <person name="Kumaran S."/>
            <person name="Tischler D."/>
            <person name="Ngo A.C.R."/>
            <person name="Schultes F."/>
        </authorList>
    </citation>
    <scope>NUCLEOTIDE SEQUENCE [LARGE SCALE GENOMIC DNA]</scope>
    <source>
        <strain evidence="2 3">DP-K7</strain>
    </source>
</reference>
<comment type="caution">
    <text evidence="2">The sequence shown here is derived from an EMBL/GenBank/DDBJ whole genome shotgun (WGS) entry which is preliminary data.</text>
</comment>
<organism evidence="2 3">
    <name type="scientific">Kocuria marina subsp. indica</name>
    <dbReference type="NCBI Taxonomy" id="1049583"/>
    <lineage>
        <taxon>Bacteria</taxon>
        <taxon>Bacillati</taxon>
        <taxon>Actinomycetota</taxon>
        <taxon>Actinomycetes</taxon>
        <taxon>Micrococcales</taxon>
        <taxon>Micrococcaceae</taxon>
        <taxon>Kocuria</taxon>
    </lineage>
</organism>
<protein>
    <submittedName>
        <fullName evidence="2">Uncharacterized protein</fullName>
    </submittedName>
</protein>
<evidence type="ECO:0000256" key="1">
    <source>
        <dbReference type="SAM" id="MobiDB-lite"/>
    </source>
</evidence>
<feature type="region of interest" description="Disordered" evidence="1">
    <location>
        <begin position="67"/>
        <end position="86"/>
    </location>
</feature>
<name>A0A6N9QZA7_9MICC</name>
<evidence type="ECO:0000313" key="2">
    <source>
        <dbReference type="EMBL" id="NDO78244.1"/>
    </source>
</evidence>
<dbReference type="RefSeq" id="WP_162229610.1">
    <property type="nucleotide sequence ID" value="NZ_WMHZ01000010.1"/>
</dbReference>
<dbReference type="Proteomes" id="UP000471026">
    <property type="component" value="Unassembled WGS sequence"/>
</dbReference>
<dbReference type="EMBL" id="WMHZ01000010">
    <property type="protein sequence ID" value="NDO78244.1"/>
    <property type="molecule type" value="Genomic_DNA"/>
</dbReference>
<dbReference type="AlphaFoldDB" id="A0A6N9QZA7"/>
<gene>
    <name evidence="2" type="ORF">GKZ75_08410</name>
</gene>
<accession>A0A6N9QZA7</accession>